<dbReference type="EMBL" id="CAJNRD030001121">
    <property type="protein sequence ID" value="CAG5096603.1"/>
    <property type="molecule type" value="Genomic_DNA"/>
</dbReference>
<evidence type="ECO:0000313" key="2">
    <source>
        <dbReference type="Proteomes" id="UP000786811"/>
    </source>
</evidence>
<keyword evidence="2" id="KW-1185">Reference proteome</keyword>
<accession>A0A8J2HIC6</accession>
<organism evidence="1 2">
    <name type="scientific">Cotesia congregata</name>
    <name type="common">Parasitoid wasp</name>
    <name type="synonym">Apanteles congregatus</name>
    <dbReference type="NCBI Taxonomy" id="51543"/>
    <lineage>
        <taxon>Eukaryota</taxon>
        <taxon>Metazoa</taxon>
        <taxon>Ecdysozoa</taxon>
        <taxon>Arthropoda</taxon>
        <taxon>Hexapoda</taxon>
        <taxon>Insecta</taxon>
        <taxon>Pterygota</taxon>
        <taxon>Neoptera</taxon>
        <taxon>Endopterygota</taxon>
        <taxon>Hymenoptera</taxon>
        <taxon>Apocrita</taxon>
        <taxon>Ichneumonoidea</taxon>
        <taxon>Braconidae</taxon>
        <taxon>Microgastrinae</taxon>
        <taxon>Cotesia</taxon>
    </lineage>
</organism>
<gene>
    <name evidence="1" type="ORF">HICCMSTLAB_LOCUS8292</name>
</gene>
<name>A0A8J2HIC6_COTCN</name>
<protein>
    <submittedName>
        <fullName evidence="1">Uncharacterized protein</fullName>
    </submittedName>
</protein>
<sequence length="150" mass="17205">MVLPILEYGTVIWSPHTDSAIKRVERIQKKFCKTLAYRYGPNGLFNSVEDINSLHDRRKIADLVFYYKVVNGVTDTPDISSCFELIAPTSLPLRRNRLLKTTTSNKNYVIYGPHNKIANLVNSLHNEIDFYGGTLDTFIPAVKQHLLRYC</sequence>
<dbReference type="OrthoDB" id="7671495at2759"/>
<comment type="caution">
    <text evidence="1">The sequence shown here is derived from an EMBL/GenBank/DDBJ whole genome shotgun (WGS) entry which is preliminary data.</text>
</comment>
<proteinExistence type="predicted"/>
<dbReference type="AlphaFoldDB" id="A0A8J2HIC6"/>
<dbReference type="Proteomes" id="UP000786811">
    <property type="component" value="Unassembled WGS sequence"/>
</dbReference>
<evidence type="ECO:0000313" key="1">
    <source>
        <dbReference type="EMBL" id="CAG5096603.1"/>
    </source>
</evidence>
<reference evidence="1" key="1">
    <citation type="submission" date="2021-04" db="EMBL/GenBank/DDBJ databases">
        <authorList>
            <person name="Chebbi M.A.C M."/>
        </authorList>
    </citation>
    <scope>NUCLEOTIDE SEQUENCE</scope>
</reference>